<evidence type="ECO:0000313" key="1">
    <source>
        <dbReference type="EMBL" id="KAK1676195.1"/>
    </source>
</evidence>
<comment type="caution">
    <text evidence="1">The sequence shown here is derived from an EMBL/GenBank/DDBJ whole genome shotgun (WGS) entry which is preliminary data.</text>
</comment>
<organism evidence="1 2">
    <name type="scientific">Colletotrichum godetiae</name>
    <dbReference type="NCBI Taxonomy" id="1209918"/>
    <lineage>
        <taxon>Eukaryota</taxon>
        <taxon>Fungi</taxon>
        <taxon>Dikarya</taxon>
        <taxon>Ascomycota</taxon>
        <taxon>Pezizomycotina</taxon>
        <taxon>Sordariomycetes</taxon>
        <taxon>Hypocreomycetidae</taxon>
        <taxon>Glomerellales</taxon>
        <taxon>Glomerellaceae</taxon>
        <taxon>Colletotrichum</taxon>
        <taxon>Colletotrichum acutatum species complex</taxon>
    </lineage>
</organism>
<name>A0AAJ0EYG2_9PEZI</name>
<dbReference type="AlphaFoldDB" id="A0AAJ0EYG2"/>
<dbReference type="Proteomes" id="UP001224890">
    <property type="component" value="Unassembled WGS sequence"/>
</dbReference>
<dbReference type="SUPFAM" id="SSF52266">
    <property type="entry name" value="SGNH hydrolase"/>
    <property type="match status" value="1"/>
</dbReference>
<sequence length="129" mass="13601">MAIGASITAGDPEYPGDTEENGYREALRDQLRFEGWKANMVGNLNRDSMSDNDHEVIGGERVSAIAARGKASAAVWLPNFVLINAGINDGAQNGDKESIGGTPAHMKQLVLGIFAEIPNAVVISTAAFS</sequence>
<keyword evidence="2" id="KW-1185">Reference proteome</keyword>
<dbReference type="Pfam" id="PF00657">
    <property type="entry name" value="Lipase_GDSL"/>
    <property type="match status" value="1"/>
</dbReference>
<dbReference type="InterPro" id="IPR051532">
    <property type="entry name" value="Ester_Hydrolysis_Enzymes"/>
</dbReference>
<dbReference type="Gene3D" id="3.40.50.1110">
    <property type="entry name" value="SGNH hydrolase"/>
    <property type="match status" value="1"/>
</dbReference>
<evidence type="ECO:0000313" key="2">
    <source>
        <dbReference type="Proteomes" id="UP001224890"/>
    </source>
</evidence>
<dbReference type="InterPro" id="IPR036514">
    <property type="entry name" value="SGNH_hydro_sf"/>
</dbReference>
<accession>A0AAJ0EYG2</accession>
<dbReference type="RefSeq" id="XP_060430198.1">
    <property type="nucleotide sequence ID" value="XM_060579394.1"/>
</dbReference>
<proteinExistence type="predicted"/>
<reference evidence="1" key="1">
    <citation type="submission" date="2021-06" db="EMBL/GenBank/DDBJ databases">
        <title>Comparative genomics, transcriptomics and evolutionary studies reveal genomic signatures of adaptation to plant cell wall in hemibiotrophic fungi.</title>
        <authorList>
            <consortium name="DOE Joint Genome Institute"/>
            <person name="Baroncelli R."/>
            <person name="Diaz J.F."/>
            <person name="Benocci T."/>
            <person name="Peng M."/>
            <person name="Battaglia E."/>
            <person name="Haridas S."/>
            <person name="Andreopoulos W."/>
            <person name="Labutti K."/>
            <person name="Pangilinan J."/>
            <person name="Floch G.L."/>
            <person name="Makela M.R."/>
            <person name="Henrissat B."/>
            <person name="Grigoriev I.V."/>
            <person name="Crouch J.A."/>
            <person name="De Vries R.P."/>
            <person name="Sukno S.A."/>
            <person name="Thon M.R."/>
        </authorList>
    </citation>
    <scope>NUCLEOTIDE SEQUENCE</scope>
    <source>
        <strain evidence="1">CBS 193.32</strain>
    </source>
</reference>
<gene>
    <name evidence="1" type="ORF">BDP55DRAFT_728045</name>
</gene>
<dbReference type="EMBL" id="JAHMHR010000018">
    <property type="protein sequence ID" value="KAK1676195.1"/>
    <property type="molecule type" value="Genomic_DNA"/>
</dbReference>
<protein>
    <recommendedName>
        <fullName evidence="3">SGNH hydrolase-type esterase domain-containing protein</fullName>
    </recommendedName>
</protein>
<dbReference type="InterPro" id="IPR001087">
    <property type="entry name" value="GDSL"/>
</dbReference>
<evidence type="ECO:0008006" key="3">
    <source>
        <dbReference type="Google" id="ProtNLM"/>
    </source>
</evidence>
<dbReference type="PANTHER" id="PTHR30383:SF31">
    <property type="entry name" value="SGNH HYDROLASE-TYPE ESTERASE DOMAIN-CONTAINING PROTEIN-RELATED"/>
    <property type="match status" value="1"/>
</dbReference>
<dbReference type="GeneID" id="85463920"/>
<dbReference type="GO" id="GO:0004622">
    <property type="term" value="F:phosphatidylcholine lysophospholipase activity"/>
    <property type="evidence" value="ECO:0007669"/>
    <property type="project" value="TreeGrafter"/>
</dbReference>
<dbReference type="PANTHER" id="PTHR30383">
    <property type="entry name" value="THIOESTERASE 1/PROTEASE 1/LYSOPHOSPHOLIPASE L1"/>
    <property type="match status" value="1"/>
</dbReference>